<feature type="compositionally biased region" description="Basic residues" evidence="1">
    <location>
        <begin position="102"/>
        <end position="119"/>
    </location>
</feature>
<evidence type="ECO:0000256" key="1">
    <source>
        <dbReference type="SAM" id="MobiDB-lite"/>
    </source>
</evidence>
<evidence type="ECO:0000313" key="2">
    <source>
        <dbReference type="EMBL" id="KAK8885291.1"/>
    </source>
</evidence>
<feature type="compositionally biased region" description="Basic and acidic residues" evidence="1">
    <location>
        <begin position="404"/>
        <end position="418"/>
    </location>
</feature>
<proteinExistence type="predicted"/>
<name>A0ABR2K3F6_9EUKA</name>
<sequence length="424" mass="49535">MSNLPNFSRHEGHEFKDGEQIYVIDPNKYDIWAAEIQSVTDKGYKIHYPDYPDDDCLVEDASSFLVKDDVNTKIFKSQEKIRKQLEEKEDREDSDSDDYQQTKKKAPKKKKKEKPKKEKKPKEKKEKPPKEPKPKKEKPKKAKEGKFKKISGEKEYRKILHDSVKTAFQRNISDPDSFIEFFDNTYRPIYGDKQMNKISADAVQRFTRELARSQDNEIDGEEIIGDFGSDSYGEVSDHFEEEDIKFEQPEEITLPTIKGKIQNGYEISIGNTSLSFNKNDPFPILFEDERCNAFIYKTPATQYLILNGMKFELEQIDEDDSSPKQYFYDESKLPPHDNQQSVSYFYPKLMKLGIMKVKESPECIKYMEMQIKKKSKIGQLQWLPEIEDETNESGHNSSKRRSRKADADDRILHTKDLESASDSS</sequence>
<keyword evidence="3" id="KW-1185">Reference proteome</keyword>
<dbReference type="EMBL" id="JAPFFF010000007">
    <property type="protein sequence ID" value="KAK8885291.1"/>
    <property type="molecule type" value="Genomic_DNA"/>
</dbReference>
<feature type="compositionally biased region" description="Basic and acidic residues" evidence="1">
    <location>
        <begin position="120"/>
        <end position="134"/>
    </location>
</feature>
<evidence type="ECO:0000313" key="3">
    <source>
        <dbReference type="Proteomes" id="UP001470230"/>
    </source>
</evidence>
<feature type="region of interest" description="Disordered" evidence="1">
    <location>
        <begin position="383"/>
        <end position="424"/>
    </location>
</feature>
<protein>
    <submittedName>
        <fullName evidence="2">Uncharacterized protein</fullName>
    </submittedName>
</protein>
<organism evidence="2 3">
    <name type="scientific">Tritrichomonas musculus</name>
    <dbReference type="NCBI Taxonomy" id="1915356"/>
    <lineage>
        <taxon>Eukaryota</taxon>
        <taxon>Metamonada</taxon>
        <taxon>Parabasalia</taxon>
        <taxon>Tritrichomonadida</taxon>
        <taxon>Tritrichomonadidae</taxon>
        <taxon>Tritrichomonas</taxon>
    </lineage>
</organism>
<comment type="caution">
    <text evidence="2">The sequence shown here is derived from an EMBL/GenBank/DDBJ whole genome shotgun (WGS) entry which is preliminary data.</text>
</comment>
<gene>
    <name evidence="2" type="ORF">M9Y10_040737</name>
</gene>
<feature type="compositionally biased region" description="Acidic residues" evidence="1">
    <location>
        <begin position="89"/>
        <end position="98"/>
    </location>
</feature>
<dbReference type="Proteomes" id="UP001470230">
    <property type="component" value="Unassembled WGS sequence"/>
</dbReference>
<accession>A0ABR2K3F6</accession>
<reference evidence="2 3" key="1">
    <citation type="submission" date="2024-04" db="EMBL/GenBank/DDBJ databases">
        <title>Tritrichomonas musculus Genome.</title>
        <authorList>
            <person name="Alves-Ferreira E."/>
            <person name="Grigg M."/>
            <person name="Lorenzi H."/>
            <person name="Galac M."/>
        </authorList>
    </citation>
    <scope>NUCLEOTIDE SEQUENCE [LARGE SCALE GENOMIC DNA]</scope>
    <source>
        <strain evidence="2 3">EAF2021</strain>
    </source>
</reference>
<feature type="region of interest" description="Disordered" evidence="1">
    <location>
        <begin position="84"/>
        <end position="148"/>
    </location>
</feature>